<protein>
    <recommendedName>
        <fullName evidence="4">Salt-induced outer membrane protein</fullName>
    </recommendedName>
</protein>
<name>A0A161YW59_9GAMM</name>
<evidence type="ECO:0000313" key="3">
    <source>
        <dbReference type="Proteomes" id="UP000076661"/>
    </source>
</evidence>
<reference evidence="2 3" key="1">
    <citation type="submission" date="2013-07" db="EMBL/GenBank/DDBJ databases">
        <title>Comparative Genomic and Metabolomic Analysis of Twelve Strains of Pseudoalteromonas luteoviolacea.</title>
        <authorList>
            <person name="Vynne N.G."/>
            <person name="Mansson M."/>
            <person name="Gram L."/>
        </authorList>
    </citation>
    <scope>NUCLEOTIDE SEQUENCE [LARGE SCALE GENOMIC DNA]</scope>
    <source>
        <strain evidence="2 3">S4060-1</strain>
    </source>
</reference>
<sequence length="275" mass="31916">MKNVKLLLIMLFSVLSTRAYAVDPFEDFHEYGELSEEEIHELHKGEFLYGDIEFGYIANSGNTKNSSFKLQSNFYQDFEFWRNQFKLDGYYADEENTETGIDDETASRYFFSAQTSYKFGVDNESFFLYGDYEVDKFNGREYTSTFALGYGNRLFEGRKNTVDFTIGPGVSMYRVEDDTELSPGQKRVERGELLRLSLQWERNVSKRTRFNQDFSYAQSVSGLGGRGFAETSLISQVIEGLSLKVSYTYRYNSQPEEDKRKVDTELGVTFVYSFD</sequence>
<proteinExistence type="predicted"/>
<gene>
    <name evidence="2" type="ORF">N478_19475</name>
</gene>
<dbReference type="InterPro" id="IPR007433">
    <property type="entry name" value="DUF481"/>
</dbReference>
<accession>A0A161YW59</accession>
<dbReference type="PATRIC" id="fig|1365257.3.peg.2591"/>
<evidence type="ECO:0008006" key="4">
    <source>
        <dbReference type="Google" id="ProtNLM"/>
    </source>
</evidence>
<dbReference type="Proteomes" id="UP000076661">
    <property type="component" value="Unassembled WGS sequence"/>
</dbReference>
<evidence type="ECO:0000256" key="1">
    <source>
        <dbReference type="SAM" id="SignalP"/>
    </source>
</evidence>
<comment type="caution">
    <text evidence="2">The sequence shown here is derived from an EMBL/GenBank/DDBJ whole genome shotgun (WGS) entry which is preliminary data.</text>
</comment>
<dbReference type="AlphaFoldDB" id="A0A161YW59"/>
<keyword evidence="1" id="KW-0732">Signal</keyword>
<dbReference type="Pfam" id="PF04338">
    <property type="entry name" value="DUF481"/>
    <property type="match status" value="1"/>
</dbReference>
<evidence type="ECO:0000313" key="2">
    <source>
        <dbReference type="EMBL" id="KZN67012.1"/>
    </source>
</evidence>
<organism evidence="2 3">
    <name type="scientific">Pseudoalteromonas luteoviolacea S4060-1</name>
    <dbReference type="NCBI Taxonomy" id="1365257"/>
    <lineage>
        <taxon>Bacteria</taxon>
        <taxon>Pseudomonadati</taxon>
        <taxon>Pseudomonadota</taxon>
        <taxon>Gammaproteobacteria</taxon>
        <taxon>Alteromonadales</taxon>
        <taxon>Pseudoalteromonadaceae</taxon>
        <taxon>Pseudoalteromonas</taxon>
    </lineage>
</organism>
<dbReference type="EMBL" id="AUXX01000016">
    <property type="protein sequence ID" value="KZN67012.1"/>
    <property type="molecule type" value="Genomic_DNA"/>
</dbReference>
<feature type="signal peptide" evidence="1">
    <location>
        <begin position="1"/>
        <end position="21"/>
    </location>
</feature>
<feature type="chain" id="PRO_5007830042" description="Salt-induced outer membrane protein" evidence="1">
    <location>
        <begin position="22"/>
        <end position="275"/>
    </location>
</feature>